<dbReference type="PANTHER" id="PTHR46206:SF1">
    <property type="entry name" value="P450, PUTATIVE (EUROFUNG)-RELATED"/>
    <property type="match status" value="1"/>
</dbReference>
<dbReference type="HOGENOM" id="CLU_022195_0_2_1"/>
<evidence type="ECO:0000256" key="2">
    <source>
        <dbReference type="ARBA" id="ARBA00010617"/>
    </source>
</evidence>
<dbReference type="InterPro" id="IPR036396">
    <property type="entry name" value="Cyt_P450_sf"/>
</dbReference>
<keyword evidence="5" id="KW-0408">Iron</keyword>
<dbReference type="GO" id="GO:0020037">
    <property type="term" value="F:heme binding"/>
    <property type="evidence" value="ECO:0007669"/>
    <property type="project" value="InterPro"/>
</dbReference>
<evidence type="ECO:0000313" key="7">
    <source>
        <dbReference type="EMBL" id="KIM49862.1"/>
    </source>
</evidence>
<organism evidence="7 8">
    <name type="scientific">Hebeloma cylindrosporum</name>
    <dbReference type="NCBI Taxonomy" id="76867"/>
    <lineage>
        <taxon>Eukaryota</taxon>
        <taxon>Fungi</taxon>
        <taxon>Dikarya</taxon>
        <taxon>Basidiomycota</taxon>
        <taxon>Agaricomycotina</taxon>
        <taxon>Agaricomycetes</taxon>
        <taxon>Agaricomycetidae</taxon>
        <taxon>Agaricales</taxon>
        <taxon>Agaricineae</taxon>
        <taxon>Hymenogastraceae</taxon>
        <taxon>Hebeloma</taxon>
    </lineage>
</organism>
<accession>A0A0C2Z9P0</accession>
<evidence type="ECO:0000256" key="3">
    <source>
        <dbReference type="ARBA" id="ARBA00022723"/>
    </source>
</evidence>
<evidence type="ECO:0000313" key="8">
    <source>
        <dbReference type="Proteomes" id="UP000053424"/>
    </source>
</evidence>
<sequence>LDHIPTVGYSSPLLSYISALRFFKHGREIIAEGYRKYPNQVWKLPTWDGWFVVANGIERVEEIGKASDKYLSGVIAFASVGFLIFCHQKPYHTNVVRTSVTRNIATQFKDMHEEMILTFEEMLPPDNHWTGIPIFPAIVNIMSRISARLSVGYPLCNGRSLRYFPAFLRPLSPSVGLFCKALFTLTFLDRLAARLLNPAYSDRKVLAEYLRPLIQQRLNQERVHGPDWEGKPNDVLMWLLDEAGRAGLERTPLDMATRLYFLTFASHPLSTVRTFMCAIYEVITRPEYLQPLRDEVSAALESGGGTWSKNTISKLYKMDSFFREVQRYYDMQLRRRVLQDFSFSDGTIVPAGSTLYVNSYGLHHDETLFPSPNTFDGFRFLPQGESGKRGEEELELEERLKRQPMMSKPTLDYNAFGYGKNACPGRFSAAYQLKTMLAYIITTYDMKIEEGEDLATTWVEMDVNPNVHAKVFFKRRFRKE</sequence>
<name>A0A0C2Z9P0_HEBCY</name>
<dbReference type="EMBL" id="KN831768">
    <property type="protein sequence ID" value="KIM49862.1"/>
    <property type="molecule type" value="Genomic_DNA"/>
</dbReference>
<evidence type="ECO:0000256" key="6">
    <source>
        <dbReference type="ARBA" id="ARBA00023033"/>
    </source>
</evidence>
<evidence type="ECO:0000256" key="5">
    <source>
        <dbReference type="ARBA" id="ARBA00023004"/>
    </source>
</evidence>
<comment type="similarity">
    <text evidence="2">Belongs to the cytochrome P450 family.</text>
</comment>
<dbReference type="CDD" id="cd11041">
    <property type="entry name" value="CYP503A1-like"/>
    <property type="match status" value="1"/>
</dbReference>
<dbReference type="Proteomes" id="UP000053424">
    <property type="component" value="Unassembled WGS sequence"/>
</dbReference>
<feature type="non-terminal residue" evidence="7">
    <location>
        <position position="1"/>
    </location>
</feature>
<proteinExistence type="inferred from homology"/>
<dbReference type="AlphaFoldDB" id="A0A0C2Z9P0"/>
<keyword evidence="4" id="KW-0560">Oxidoreductase</keyword>
<dbReference type="Gene3D" id="1.10.630.10">
    <property type="entry name" value="Cytochrome P450"/>
    <property type="match status" value="1"/>
</dbReference>
<dbReference type="PANTHER" id="PTHR46206">
    <property type="entry name" value="CYTOCHROME P450"/>
    <property type="match status" value="1"/>
</dbReference>
<comment type="cofactor">
    <cofactor evidence="1">
        <name>heme</name>
        <dbReference type="ChEBI" id="CHEBI:30413"/>
    </cofactor>
</comment>
<keyword evidence="3" id="KW-0479">Metal-binding</keyword>
<dbReference type="SUPFAM" id="SSF48264">
    <property type="entry name" value="Cytochrome P450"/>
    <property type="match status" value="1"/>
</dbReference>
<keyword evidence="6" id="KW-0503">Monooxygenase</keyword>
<evidence type="ECO:0000256" key="4">
    <source>
        <dbReference type="ARBA" id="ARBA00023002"/>
    </source>
</evidence>
<dbReference type="STRING" id="686832.A0A0C2Z9P0"/>
<dbReference type="GO" id="GO:0004497">
    <property type="term" value="F:monooxygenase activity"/>
    <property type="evidence" value="ECO:0007669"/>
    <property type="project" value="UniProtKB-KW"/>
</dbReference>
<reference evidence="8" key="2">
    <citation type="submission" date="2015-01" db="EMBL/GenBank/DDBJ databases">
        <title>Evolutionary Origins and Diversification of the Mycorrhizal Mutualists.</title>
        <authorList>
            <consortium name="DOE Joint Genome Institute"/>
            <consortium name="Mycorrhizal Genomics Consortium"/>
            <person name="Kohler A."/>
            <person name="Kuo A."/>
            <person name="Nagy L.G."/>
            <person name="Floudas D."/>
            <person name="Copeland A."/>
            <person name="Barry K.W."/>
            <person name="Cichocki N."/>
            <person name="Veneault-Fourrey C."/>
            <person name="LaButti K."/>
            <person name="Lindquist E.A."/>
            <person name="Lipzen A."/>
            <person name="Lundell T."/>
            <person name="Morin E."/>
            <person name="Murat C."/>
            <person name="Riley R."/>
            <person name="Ohm R."/>
            <person name="Sun H."/>
            <person name="Tunlid A."/>
            <person name="Henrissat B."/>
            <person name="Grigoriev I.V."/>
            <person name="Hibbett D.S."/>
            <person name="Martin F."/>
        </authorList>
    </citation>
    <scope>NUCLEOTIDE SEQUENCE [LARGE SCALE GENOMIC DNA]</scope>
    <source>
        <strain evidence="8">h7</strain>
    </source>
</reference>
<dbReference type="GO" id="GO:0005506">
    <property type="term" value="F:iron ion binding"/>
    <property type="evidence" value="ECO:0007669"/>
    <property type="project" value="InterPro"/>
</dbReference>
<keyword evidence="8" id="KW-1185">Reference proteome</keyword>
<dbReference type="Pfam" id="PF00067">
    <property type="entry name" value="p450"/>
    <property type="match status" value="1"/>
</dbReference>
<reference evidence="7 8" key="1">
    <citation type="submission" date="2014-04" db="EMBL/GenBank/DDBJ databases">
        <authorList>
            <consortium name="DOE Joint Genome Institute"/>
            <person name="Kuo A."/>
            <person name="Gay G."/>
            <person name="Dore J."/>
            <person name="Kohler A."/>
            <person name="Nagy L.G."/>
            <person name="Floudas D."/>
            <person name="Copeland A."/>
            <person name="Barry K.W."/>
            <person name="Cichocki N."/>
            <person name="Veneault-Fourrey C."/>
            <person name="LaButti K."/>
            <person name="Lindquist E.A."/>
            <person name="Lipzen A."/>
            <person name="Lundell T."/>
            <person name="Morin E."/>
            <person name="Murat C."/>
            <person name="Sun H."/>
            <person name="Tunlid A."/>
            <person name="Henrissat B."/>
            <person name="Grigoriev I.V."/>
            <person name="Hibbett D.S."/>
            <person name="Martin F."/>
            <person name="Nordberg H.P."/>
            <person name="Cantor M.N."/>
            <person name="Hua S.X."/>
        </authorList>
    </citation>
    <scope>NUCLEOTIDE SEQUENCE [LARGE SCALE GENOMIC DNA]</scope>
    <source>
        <strain evidence="8">h7</strain>
    </source>
</reference>
<protein>
    <recommendedName>
        <fullName evidence="9">Cytochrome P450</fullName>
    </recommendedName>
</protein>
<evidence type="ECO:0008006" key="9">
    <source>
        <dbReference type="Google" id="ProtNLM"/>
    </source>
</evidence>
<dbReference type="InterPro" id="IPR001128">
    <property type="entry name" value="Cyt_P450"/>
</dbReference>
<evidence type="ECO:0000256" key="1">
    <source>
        <dbReference type="ARBA" id="ARBA00001971"/>
    </source>
</evidence>
<dbReference type="OrthoDB" id="1844152at2759"/>
<dbReference type="GO" id="GO:0016705">
    <property type="term" value="F:oxidoreductase activity, acting on paired donors, with incorporation or reduction of molecular oxygen"/>
    <property type="evidence" value="ECO:0007669"/>
    <property type="project" value="InterPro"/>
</dbReference>
<gene>
    <name evidence="7" type="ORF">M413DRAFT_59041</name>
</gene>